<evidence type="ECO:0000259" key="1">
    <source>
        <dbReference type="Pfam" id="PF00535"/>
    </source>
</evidence>
<gene>
    <name evidence="2" type="ORF">STPYR_11020</name>
</gene>
<dbReference type="InterPro" id="IPR029044">
    <property type="entry name" value="Nucleotide-diphossugar_trans"/>
</dbReference>
<dbReference type="AlphaFoldDB" id="A0A1Y5Q1H8"/>
<dbReference type="SUPFAM" id="SSF53448">
    <property type="entry name" value="Nucleotide-diphospho-sugar transferases"/>
    <property type="match status" value="1"/>
</dbReference>
<name>A0A1Y5Q1H8_9GAMM</name>
<dbReference type="Gene3D" id="3.90.550.10">
    <property type="entry name" value="Spore Coat Polysaccharide Biosynthesis Protein SpsA, Chain A"/>
    <property type="match status" value="1"/>
</dbReference>
<evidence type="ECO:0000313" key="2">
    <source>
        <dbReference type="EMBL" id="SBV36090.1"/>
    </source>
</evidence>
<dbReference type="InterPro" id="IPR001173">
    <property type="entry name" value="Glyco_trans_2-like"/>
</dbReference>
<feature type="domain" description="Glycosyltransferase 2-like" evidence="1">
    <location>
        <begin position="16"/>
        <end position="130"/>
    </location>
</feature>
<protein>
    <recommendedName>
        <fullName evidence="1">Glycosyltransferase 2-like domain-containing protein</fullName>
    </recommendedName>
</protein>
<dbReference type="Pfam" id="PF00535">
    <property type="entry name" value="Glycos_transf_2"/>
    <property type="match status" value="1"/>
</dbReference>
<dbReference type="CDD" id="cd00761">
    <property type="entry name" value="Glyco_tranf_GTA_type"/>
    <property type="match status" value="1"/>
</dbReference>
<dbReference type="PANTHER" id="PTHR22916">
    <property type="entry name" value="GLYCOSYLTRANSFERASE"/>
    <property type="match status" value="1"/>
</dbReference>
<reference evidence="2" key="1">
    <citation type="submission" date="2016-03" db="EMBL/GenBank/DDBJ databases">
        <authorList>
            <person name="Ploux O."/>
        </authorList>
    </citation>
    <scope>NUCLEOTIDE SEQUENCE</scope>
    <source>
        <strain evidence="2">UC10</strain>
    </source>
</reference>
<organism evidence="2">
    <name type="scientific">uncultured Stenotrophomonas sp</name>
    <dbReference type="NCBI Taxonomy" id="165438"/>
    <lineage>
        <taxon>Bacteria</taxon>
        <taxon>Pseudomonadati</taxon>
        <taxon>Pseudomonadota</taxon>
        <taxon>Gammaproteobacteria</taxon>
        <taxon>Lysobacterales</taxon>
        <taxon>Lysobacteraceae</taxon>
        <taxon>Stenotrophomonas</taxon>
        <taxon>environmental samples</taxon>
    </lineage>
</organism>
<accession>A0A1Y5Q1H8</accession>
<sequence length="504" mass="56668">MTPSTASPAASAPLLSIVVLVYNTAPYLRECFDSLLGQAWRNIEVIAIDDASTDDGLAICREYEAAHSNFRCITKANEGGAVSGNLGVSLARGEYVALVDSDDMVTADGYRLLMEEALRTGADITIGRAARLSERGVSSVEFLYEPYVWARPQVLESAEDFPDLHHDGFYWNKVFRTAFLRGHGLGMEPGLLYADRPFVHRAYWLSRRTAIIPQLVYLWRQRPATDSGSITRNLRDAANFLDRTRSARLEWDTFTAVPEALAYRQRIALANLQRALHAAQGVVSSPTFRRAFMPAMRELMALYGDLDCRPLGARRCLYLELIRRDQVEALCFLLGLTQERGWVEEIDGACYWKQPFLDNPEIPVPREAMRLDFPNIGFFHVVTLELEDERLALTLRMHESIMARCEVTFELHAIHGGESLWLEPAGHVDEHRWQYVADLGRLPRASAGLFGLVLHYRTPDGLHGRYRVGKLALSPELPSRLPLESRRGLLELLPEAGGLGFIAN</sequence>
<dbReference type="GO" id="GO:0016758">
    <property type="term" value="F:hexosyltransferase activity"/>
    <property type="evidence" value="ECO:0007669"/>
    <property type="project" value="UniProtKB-ARBA"/>
</dbReference>
<dbReference type="EMBL" id="FLTS01000001">
    <property type="protein sequence ID" value="SBV36090.1"/>
    <property type="molecule type" value="Genomic_DNA"/>
</dbReference>
<proteinExistence type="predicted"/>
<dbReference type="PANTHER" id="PTHR22916:SF3">
    <property type="entry name" value="UDP-GLCNAC:BETAGAL BETA-1,3-N-ACETYLGLUCOSAMINYLTRANSFERASE-LIKE PROTEIN 1"/>
    <property type="match status" value="1"/>
</dbReference>